<organism evidence="2 3">
    <name type="scientific">Rarobacter faecitabidus</name>
    <dbReference type="NCBI Taxonomy" id="13243"/>
    <lineage>
        <taxon>Bacteria</taxon>
        <taxon>Bacillati</taxon>
        <taxon>Actinomycetota</taxon>
        <taxon>Actinomycetes</taxon>
        <taxon>Micrococcales</taxon>
        <taxon>Rarobacteraceae</taxon>
        <taxon>Rarobacter</taxon>
    </lineage>
</organism>
<feature type="transmembrane region" description="Helical" evidence="1">
    <location>
        <begin position="7"/>
        <end position="27"/>
    </location>
</feature>
<gene>
    <name evidence="2" type="ORF">FB461_0003</name>
</gene>
<comment type="caution">
    <text evidence="2">The sequence shown here is derived from an EMBL/GenBank/DDBJ whole genome shotgun (WGS) entry which is preliminary data.</text>
</comment>
<keyword evidence="1" id="KW-0812">Transmembrane</keyword>
<name>A0A542ZT51_RARFA</name>
<accession>A0A542ZT51</accession>
<dbReference type="AlphaFoldDB" id="A0A542ZT51"/>
<proteinExistence type="predicted"/>
<keyword evidence="1" id="KW-1133">Transmembrane helix</keyword>
<dbReference type="Proteomes" id="UP000315389">
    <property type="component" value="Unassembled WGS sequence"/>
</dbReference>
<evidence type="ECO:0000313" key="2">
    <source>
        <dbReference type="EMBL" id="TQL63544.1"/>
    </source>
</evidence>
<keyword evidence="3" id="KW-1185">Reference proteome</keyword>
<evidence type="ECO:0000313" key="3">
    <source>
        <dbReference type="Proteomes" id="UP000315389"/>
    </source>
</evidence>
<protein>
    <submittedName>
        <fullName evidence="2">Uncharacterized protein</fullName>
    </submittedName>
</protein>
<dbReference type="EMBL" id="VFOS01000001">
    <property type="protein sequence ID" value="TQL63544.1"/>
    <property type="molecule type" value="Genomic_DNA"/>
</dbReference>
<reference evidence="2 3" key="1">
    <citation type="submission" date="2019-06" db="EMBL/GenBank/DDBJ databases">
        <title>Sequencing the genomes of 1000 actinobacteria strains.</title>
        <authorList>
            <person name="Klenk H.-P."/>
        </authorList>
    </citation>
    <scope>NUCLEOTIDE SEQUENCE [LARGE SCALE GENOMIC DNA]</scope>
    <source>
        <strain evidence="2 3">DSM 4813</strain>
    </source>
</reference>
<evidence type="ECO:0000256" key="1">
    <source>
        <dbReference type="SAM" id="Phobius"/>
    </source>
</evidence>
<sequence>MDRGQRVTAVIIVIIIHAVLIWAAFSIPKEEL</sequence>
<keyword evidence="1" id="KW-0472">Membrane</keyword>